<dbReference type="OrthoDB" id="10632472at2759"/>
<evidence type="ECO:0000313" key="1">
    <source>
        <dbReference type="EMBL" id="EAX98367.1"/>
    </source>
</evidence>
<name>A2F9N7_TRIV3</name>
<reference evidence="1" key="1">
    <citation type="submission" date="2006-10" db="EMBL/GenBank/DDBJ databases">
        <authorList>
            <person name="Amadeo P."/>
            <person name="Zhao Q."/>
            <person name="Wortman J."/>
            <person name="Fraser-Liggett C."/>
            <person name="Carlton J."/>
        </authorList>
    </citation>
    <scope>NUCLEOTIDE SEQUENCE</scope>
    <source>
        <strain evidence="1">G3</strain>
    </source>
</reference>
<dbReference type="AlphaFoldDB" id="A2F9N7"/>
<gene>
    <name evidence="1" type="ORF">TVAG_357360</name>
</gene>
<organism evidence="1 2">
    <name type="scientific">Trichomonas vaginalis (strain ATCC PRA-98 / G3)</name>
    <dbReference type="NCBI Taxonomy" id="412133"/>
    <lineage>
        <taxon>Eukaryota</taxon>
        <taxon>Metamonada</taxon>
        <taxon>Parabasalia</taxon>
        <taxon>Trichomonadida</taxon>
        <taxon>Trichomonadidae</taxon>
        <taxon>Trichomonas</taxon>
    </lineage>
</organism>
<dbReference type="Proteomes" id="UP000001542">
    <property type="component" value="Unassembled WGS sequence"/>
</dbReference>
<dbReference type="InParanoid" id="A2F9N7"/>
<reference evidence="1" key="2">
    <citation type="journal article" date="2007" name="Science">
        <title>Draft genome sequence of the sexually transmitted pathogen Trichomonas vaginalis.</title>
        <authorList>
            <person name="Carlton J.M."/>
            <person name="Hirt R.P."/>
            <person name="Silva J.C."/>
            <person name="Delcher A.L."/>
            <person name="Schatz M."/>
            <person name="Zhao Q."/>
            <person name="Wortman J.R."/>
            <person name="Bidwell S.L."/>
            <person name="Alsmark U.C.M."/>
            <person name="Besteiro S."/>
            <person name="Sicheritz-Ponten T."/>
            <person name="Noel C.J."/>
            <person name="Dacks J.B."/>
            <person name="Foster P.G."/>
            <person name="Simillion C."/>
            <person name="Van de Peer Y."/>
            <person name="Miranda-Saavedra D."/>
            <person name="Barton G.J."/>
            <person name="Westrop G.D."/>
            <person name="Mueller S."/>
            <person name="Dessi D."/>
            <person name="Fiori P.L."/>
            <person name="Ren Q."/>
            <person name="Paulsen I."/>
            <person name="Zhang H."/>
            <person name="Bastida-Corcuera F.D."/>
            <person name="Simoes-Barbosa A."/>
            <person name="Brown M.T."/>
            <person name="Hayes R.D."/>
            <person name="Mukherjee M."/>
            <person name="Okumura C.Y."/>
            <person name="Schneider R."/>
            <person name="Smith A.J."/>
            <person name="Vanacova S."/>
            <person name="Villalvazo M."/>
            <person name="Haas B.J."/>
            <person name="Pertea M."/>
            <person name="Feldblyum T.V."/>
            <person name="Utterback T.R."/>
            <person name="Shu C.L."/>
            <person name="Osoegawa K."/>
            <person name="de Jong P.J."/>
            <person name="Hrdy I."/>
            <person name="Horvathova L."/>
            <person name="Zubacova Z."/>
            <person name="Dolezal P."/>
            <person name="Malik S.B."/>
            <person name="Logsdon J.M. Jr."/>
            <person name="Henze K."/>
            <person name="Gupta A."/>
            <person name="Wang C.C."/>
            <person name="Dunne R.L."/>
            <person name="Upcroft J.A."/>
            <person name="Upcroft P."/>
            <person name="White O."/>
            <person name="Salzberg S.L."/>
            <person name="Tang P."/>
            <person name="Chiu C.-H."/>
            <person name="Lee Y.-S."/>
            <person name="Embley T.M."/>
            <person name="Coombs G.H."/>
            <person name="Mottram J.C."/>
            <person name="Tachezy J."/>
            <person name="Fraser-Liggett C.M."/>
            <person name="Johnson P.J."/>
        </authorList>
    </citation>
    <scope>NUCLEOTIDE SEQUENCE [LARGE SCALE GENOMIC DNA]</scope>
    <source>
        <strain evidence="1">G3</strain>
    </source>
</reference>
<dbReference type="VEuPathDB" id="TrichDB:TVAGG3_0429630"/>
<dbReference type="VEuPathDB" id="TrichDB:TVAG_357360"/>
<keyword evidence="2" id="KW-1185">Reference proteome</keyword>
<protein>
    <submittedName>
        <fullName evidence="1">Uncharacterized protein</fullName>
    </submittedName>
</protein>
<sequence>MALYTIDELNKMQKYIDKHPPAVKYVYEGATGGVLSSNCTGFIPQPDGSIIRLDKKYPEGTPGPGAYDPQKPSFLRETLKYVKPTAEKKDDKGTPSSADYTHIPKETKIYHKLNPTDPYPLDPTPLHGDLTHPDWTPKKSNQFPKNRFPNHQFRTSNESNVFFSDVPRKLFSDPPRVPAPDKYAVITDGIGDIQKLDKSSVPFVSGFERFKDPPSKSPSPDTYTLPDEFGNSRSMTMVQDNPKISKLSEVLRSLDKRPDALEYSTPIINKPNTKHGDSFFLSKTERMSEPTFLPPPSTKYDIDRHPHASNISIRSKEHRHGGNWYDTSLGSSPSSTKYTISRDISNKGGYISTIGHRPYTYQPERPLAFRSLHSSLVKGSFNSHYRSMLVKDPL</sequence>
<dbReference type="KEGG" id="tva:4756164"/>
<dbReference type="RefSeq" id="XP_001311297.1">
    <property type="nucleotide sequence ID" value="XM_001311296.1"/>
</dbReference>
<dbReference type="EMBL" id="DS113678">
    <property type="protein sequence ID" value="EAX98367.1"/>
    <property type="molecule type" value="Genomic_DNA"/>
</dbReference>
<proteinExistence type="predicted"/>
<evidence type="ECO:0000313" key="2">
    <source>
        <dbReference type="Proteomes" id="UP000001542"/>
    </source>
</evidence>
<accession>A2F9N7</accession>